<feature type="domain" description="GTPase-associated protein 1-like C-terminal" evidence="4">
    <location>
        <begin position="269"/>
        <end position="781"/>
    </location>
</feature>
<evidence type="ECO:0000259" key="3">
    <source>
        <dbReference type="Pfam" id="PF20014"/>
    </source>
</evidence>
<evidence type="ECO:0000259" key="2">
    <source>
        <dbReference type="Pfam" id="PF20013"/>
    </source>
</evidence>
<dbReference type="Pfam" id="PF20013">
    <property type="entry name" value="GAP1-N2"/>
    <property type="match status" value="1"/>
</dbReference>
<dbReference type="Pfam" id="PF20014">
    <property type="entry name" value="GAP1-M"/>
    <property type="match status" value="1"/>
</dbReference>
<evidence type="ECO:0000256" key="1">
    <source>
        <dbReference type="SAM" id="MobiDB-lite"/>
    </source>
</evidence>
<evidence type="ECO:0000259" key="4">
    <source>
        <dbReference type="Pfam" id="PF20052"/>
    </source>
</evidence>
<accession>A0ABV9YQD2</accession>
<feature type="domain" description="GTPase-associated protein 1 N-terminal" evidence="2">
    <location>
        <begin position="4"/>
        <end position="139"/>
    </location>
</feature>
<dbReference type="Pfam" id="PF20052">
    <property type="entry name" value="GAP1-C"/>
    <property type="match status" value="1"/>
</dbReference>
<feature type="domain" description="GTPase-associated protein 1 middle" evidence="3">
    <location>
        <begin position="160"/>
        <end position="248"/>
    </location>
</feature>
<sequence>MSPFGALYYTDCLPGQGLGGGAGFQFQARSEHLDDDVERAVTRAGLYEVPPRWMRERRPVDSYPLSLAHLALDDGGGWMTAAGRYLGQEANGHRDGNQFTHAVVTRDVRSYALVRPAQFWAAPWWSDTPAPTTTCPPVPANPTPGPWTTEAVRDHVRRSPGRLTALVSALGALRGPSRRRVLLVTDDASEAACWIAAGTLLLDRRRALAVGFKIFVLDPDRSPHDVLAVHPDWSAPFERNGGYLVLDLRSSEVPDVETSDDARFWVPRFLAGDPLDVVDAVELAGQLAREIDAAGSLPGAVERGLASLAVGVDDDLPPAELRAVAERLELARGSALDLLGAPALGALAQRSGDAEALRCLDTAVTRRAGLSQAEELGWADVAADVRRRLFLLEVDAAGRGVPAERLPLLPTGHDGTERSRLERLPAPEALALADRHGVDPSDETVERFVVGWADHPRDDARAREWRSRPRVLDALYRELDRRLRVDDRAARTATDVAEFWWSRPEELWRSIPVLGAVSEPPGVSRLDLAVARAAFRAGGEARGTALARIAGEAGASRPDVDPWTLTWDLVLGRGQVGSREVRRFLQVVPPDARSEALATVAYASLLVAPGFDDDARTALALLESAGWPPQHFGHAYPPDDPEIAVVVDALRAGTRLDRAEDLGHHLARARRGPTATDQRRLWQALVAGSPALGGRVLRACGPNVVRERTVVPLLLQRARAEGTRVGDPGAVAVLFTLAVLDRRGRSEYGDALLTDLAGPVRGLGDVGLRAVHRRLLDDPERPADDAVPERWRQWAGSLAAPSRATTPRAAAPDGSRPPPADHPEKRPRKPFLPWRRS</sequence>
<feature type="region of interest" description="Disordered" evidence="1">
    <location>
        <begin position="795"/>
        <end position="837"/>
    </location>
</feature>
<name>A0ABV9YQD2_9PSEU</name>
<feature type="compositionally biased region" description="Low complexity" evidence="1">
    <location>
        <begin position="799"/>
        <end position="812"/>
    </location>
</feature>
<evidence type="ECO:0000313" key="6">
    <source>
        <dbReference type="Proteomes" id="UP001595947"/>
    </source>
</evidence>
<organism evidence="5 6">
    <name type="scientific">Actinomycetospora atypica</name>
    <dbReference type="NCBI Taxonomy" id="1290095"/>
    <lineage>
        <taxon>Bacteria</taxon>
        <taxon>Bacillati</taxon>
        <taxon>Actinomycetota</taxon>
        <taxon>Actinomycetes</taxon>
        <taxon>Pseudonocardiales</taxon>
        <taxon>Pseudonocardiaceae</taxon>
        <taxon>Actinomycetospora</taxon>
    </lineage>
</organism>
<comment type="caution">
    <text evidence="5">The sequence shown here is derived from an EMBL/GenBank/DDBJ whole genome shotgun (WGS) entry which is preliminary data.</text>
</comment>
<proteinExistence type="predicted"/>
<dbReference type="Proteomes" id="UP001595947">
    <property type="component" value="Unassembled WGS sequence"/>
</dbReference>
<keyword evidence="6" id="KW-1185">Reference proteome</keyword>
<gene>
    <name evidence="5" type="ORF">ACFPBZ_17980</name>
</gene>
<dbReference type="InterPro" id="IPR049532">
    <property type="entry name" value="GAP1-like_C"/>
</dbReference>
<dbReference type="EMBL" id="JBHSIV010000020">
    <property type="protein sequence ID" value="MFC5064116.1"/>
    <property type="molecule type" value="Genomic_DNA"/>
</dbReference>
<evidence type="ECO:0000313" key="5">
    <source>
        <dbReference type="EMBL" id="MFC5064116.1"/>
    </source>
</evidence>
<feature type="compositionally biased region" description="Basic residues" evidence="1">
    <location>
        <begin position="825"/>
        <end position="837"/>
    </location>
</feature>
<protein>
    <submittedName>
        <fullName evidence="5">Uncharacterized protein</fullName>
    </submittedName>
</protein>
<reference evidence="6" key="1">
    <citation type="journal article" date="2019" name="Int. J. Syst. Evol. Microbiol.">
        <title>The Global Catalogue of Microorganisms (GCM) 10K type strain sequencing project: providing services to taxonomists for standard genome sequencing and annotation.</title>
        <authorList>
            <consortium name="The Broad Institute Genomics Platform"/>
            <consortium name="The Broad Institute Genome Sequencing Center for Infectious Disease"/>
            <person name="Wu L."/>
            <person name="Ma J."/>
        </authorList>
    </citation>
    <scope>NUCLEOTIDE SEQUENCE [LARGE SCALE GENOMIC DNA]</scope>
    <source>
        <strain evidence="6">CGMCC 4.7093</strain>
    </source>
</reference>
<dbReference type="InterPro" id="IPR045402">
    <property type="entry name" value="GAP1-N2"/>
</dbReference>
<dbReference type="InterPro" id="IPR045401">
    <property type="entry name" value="GAP1-M"/>
</dbReference>